<accession>A0A1G6PVR9</accession>
<comment type="catalytic activity">
    <reaction evidence="10 11">
        <text>L-serine = pyruvate + NH4(+)</text>
        <dbReference type="Rhea" id="RHEA:19169"/>
        <dbReference type="ChEBI" id="CHEBI:15361"/>
        <dbReference type="ChEBI" id="CHEBI:28938"/>
        <dbReference type="ChEBI" id="CHEBI:33384"/>
        <dbReference type="EC" id="4.3.1.17"/>
    </reaction>
</comment>
<dbReference type="InterPro" id="IPR051318">
    <property type="entry name" value="Fe-S_L-Ser"/>
</dbReference>
<dbReference type="GO" id="GO:0003941">
    <property type="term" value="F:L-serine ammonia-lyase activity"/>
    <property type="evidence" value="ECO:0007669"/>
    <property type="project" value="UniProtKB-UniRule"/>
</dbReference>
<keyword evidence="9 11" id="KW-0456">Lyase</keyword>
<evidence type="ECO:0000313" key="19">
    <source>
        <dbReference type="Proteomes" id="UP000295758"/>
    </source>
</evidence>
<dbReference type="EMBL" id="SOAA01000006">
    <property type="protein sequence ID" value="TDS32948.1"/>
    <property type="molecule type" value="Genomic_DNA"/>
</dbReference>
<evidence type="ECO:0000256" key="6">
    <source>
        <dbReference type="ARBA" id="ARBA00022723"/>
    </source>
</evidence>
<keyword evidence="8 11" id="KW-0411">Iron-sulfur</keyword>
<evidence type="ECO:0000256" key="11">
    <source>
        <dbReference type="RuleBase" id="RU366059"/>
    </source>
</evidence>
<reference evidence="16 18" key="3">
    <citation type="submission" date="2019-03" db="EMBL/GenBank/DDBJ databases">
        <title>Subsurface microbial communities from deep shales in Ohio and West Virginia, USA.</title>
        <authorList>
            <person name="Wrighton K."/>
        </authorList>
    </citation>
    <scope>NUCLEOTIDE SEQUENCE [LARGE SCALE GENOMIC DNA]</scope>
    <source>
        <strain evidence="16 18">DSMZ 11287</strain>
        <strain evidence="13 17">MSL28</strain>
    </source>
</reference>
<keyword evidence="7 11" id="KW-0408">Iron</keyword>
<reference evidence="14 20" key="1">
    <citation type="submission" date="2016-10" db="EMBL/GenBank/DDBJ databases">
        <authorList>
            <person name="Varghese N."/>
            <person name="Submissions S."/>
        </authorList>
    </citation>
    <scope>NUCLEOTIDE SEQUENCE [LARGE SCALE GENOMIC DNA]</scope>
    <source>
        <strain evidence="14 20">WG10</strain>
    </source>
</reference>
<dbReference type="EMBL" id="SOEF01000013">
    <property type="protein sequence ID" value="TDX44364.1"/>
    <property type="molecule type" value="Genomic_DNA"/>
</dbReference>
<evidence type="ECO:0000313" key="16">
    <source>
        <dbReference type="EMBL" id="TDX44364.1"/>
    </source>
</evidence>
<evidence type="ECO:0000256" key="10">
    <source>
        <dbReference type="ARBA" id="ARBA00049406"/>
    </source>
</evidence>
<dbReference type="EMBL" id="QICM01000007">
    <property type="protein sequence ID" value="PXV67638.1"/>
    <property type="molecule type" value="Genomic_DNA"/>
</dbReference>
<keyword evidence="5 11" id="KW-0004">4Fe-4S</keyword>
<dbReference type="GO" id="GO:0046872">
    <property type="term" value="F:metal ion binding"/>
    <property type="evidence" value="ECO:0007669"/>
    <property type="project" value="UniProtKB-KW"/>
</dbReference>
<dbReference type="EMBL" id="FMYT01000015">
    <property type="protein sequence ID" value="SDC83497.1"/>
    <property type="molecule type" value="Genomic_DNA"/>
</dbReference>
<dbReference type="InterPro" id="IPR004642">
    <property type="entry name" value="Ser_deHydtase_asu"/>
</dbReference>
<dbReference type="Pfam" id="PF03313">
    <property type="entry name" value="SDH_alpha"/>
    <property type="match status" value="1"/>
</dbReference>
<dbReference type="PANTHER" id="PTHR30182:SF1">
    <property type="entry name" value="L-SERINE DEHYDRATASE 1"/>
    <property type="match status" value="1"/>
</dbReference>
<comment type="similarity">
    <text evidence="3 11">Belongs to the iron-sulfur dependent L-serine dehydratase family.</text>
</comment>
<keyword evidence="6 11" id="KW-0479">Metal-binding</keyword>
<dbReference type="EC" id="4.3.1.17" evidence="11"/>
<dbReference type="Proteomes" id="UP000295472">
    <property type="component" value="Unassembled WGS sequence"/>
</dbReference>
<dbReference type="GO" id="GO:0051539">
    <property type="term" value="F:4 iron, 4 sulfur cluster binding"/>
    <property type="evidence" value="ECO:0007669"/>
    <property type="project" value="UniProtKB-UniRule"/>
</dbReference>
<evidence type="ECO:0000256" key="4">
    <source>
        <dbReference type="ARBA" id="ARBA00022432"/>
    </source>
</evidence>
<gene>
    <name evidence="15" type="ORF">BY453_10689</name>
    <name evidence="16" type="ORF">C7954_11338</name>
    <name evidence="13" type="ORF">C8C78_10774</name>
    <name evidence="14" type="ORF">SAMN04488597_11565</name>
</gene>
<evidence type="ECO:0000256" key="1">
    <source>
        <dbReference type="ARBA" id="ARBA00001966"/>
    </source>
</evidence>
<name>A0A1G6PVR9_9FIRM</name>
<dbReference type="AlphaFoldDB" id="A0A1G6PVR9"/>
<dbReference type="NCBIfam" id="TIGR00718">
    <property type="entry name" value="sda_alpha"/>
    <property type="match status" value="1"/>
</dbReference>
<organism evidence="14 20">
    <name type="scientific">Halanaerobium congolense</name>
    <dbReference type="NCBI Taxonomy" id="54121"/>
    <lineage>
        <taxon>Bacteria</taxon>
        <taxon>Bacillati</taxon>
        <taxon>Bacillota</taxon>
        <taxon>Clostridia</taxon>
        <taxon>Halanaerobiales</taxon>
        <taxon>Halanaerobiaceae</taxon>
        <taxon>Halanaerobium</taxon>
    </lineage>
</organism>
<evidence type="ECO:0000313" key="15">
    <source>
        <dbReference type="EMBL" id="TDS32948.1"/>
    </source>
</evidence>
<evidence type="ECO:0000313" key="13">
    <source>
        <dbReference type="EMBL" id="PXV67638.1"/>
    </source>
</evidence>
<evidence type="ECO:0000256" key="5">
    <source>
        <dbReference type="ARBA" id="ARBA00022485"/>
    </source>
</evidence>
<comment type="pathway">
    <text evidence="2">Carbohydrate biosynthesis; gluconeogenesis.</text>
</comment>
<comment type="cofactor">
    <cofactor evidence="1 11">
        <name>[4Fe-4S] cluster</name>
        <dbReference type="ChEBI" id="CHEBI:49883"/>
    </cofactor>
</comment>
<dbReference type="GeneID" id="57012627"/>
<protein>
    <recommendedName>
        <fullName evidence="11">L-serine dehydratase</fullName>
        <ecNumber evidence="11">4.3.1.17</ecNumber>
    </recommendedName>
</protein>
<feature type="domain" description="Serine dehydratase-like alpha subunit" evidence="12">
    <location>
        <begin position="17"/>
        <end position="277"/>
    </location>
</feature>
<evidence type="ECO:0000313" key="20">
    <source>
        <dbReference type="Proteomes" id="UP000324896"/>
    </source>
</evidence>
<sequence>MEDFHKIEELIEIAEKNDISLAQVVINREIDLTEKSEKEVRDKMRYSLQVMRESIDKGLKEDVKSMSGLTGGDAKKIEKARKEGKNITGDLFSRILANTLAVSELNAAMGKIVACPTAGSCGILPGSLITVADENDFTEEEIIDALFVASGIGVVIAKQASVSGAAGGCQAECGSASSMTAAAITYLMGGSHEEVAAAAAIALKNLLGLVCDPVAGLVEVPCIKRNAAGSSNAVTAAEMALAGVKSVIPADEVIVAMKKVGDALPDSLKETSLAGLAATPTACKIKEELLQNFLTPVEMQKL</sequence>
<dbReference type="Proteomes" id="UP000247389">
    <property type="component" value="Unassembled WGS sequence"/>
</dbReference>
<evidence type="ECO:0000256" key="3">
    <source>
        <dbReference type="ARBA" id="ARBA00008636"/>
    </source>
</evidence>
<reference evidence="15 19" key="2">
    <citation type="submission" date="2019-03" db="EMBL/GenBank/DDBJ databases">
        <title>Deep subsurface shale carbon reservoir microbial communities from Ohio and West Virginia, USA.</title>
        <authorList>
            <person name="Wrighton K."/>
        </authorList>
    </citation>
    <scope>NUCLEOTIDE SEQUENCE [LARGE SCALE GENOMIC DNA]</scope>
    <source>
        <strain evidence="15 19">UTICA-S4D12</strain>
    </source>
</reference>
<proteinExistence type="inferred from homology"/>
<dbReference type="GO" id="GO:0006094">
    <property type="term" value="P:gluconeogenesis"/>
    <property type="evidence" value="ECO:0007669"/>
    <property type="project" value="UniProtKB-KW"/>
</dbReference>
<keyword evidence="4 11" id="KW-0312">Gluconeogenesis</keyword>
<evidence type="ECO:0000256" key="7">
    <source>
        <dbReference type="ARBA" id="ARBA00023004"/>
    </source>
</evidence>
<evidence type="ECO:0000313" key="17">
    <source>
        <dbReference type="Proteomes" id="UP000247389"/>
    </source>
</evidence>
<dbReference type="Proteomes" id="UP000324896">
    <property type="component" value="Unassembled WGS sequence"/>
</dbReference>
<dbReference type="SUPFAM" id="SSF103378">
    <property type="entry name" value="2-methylcitrate dehydratase PrpD"/>
    <property type="match status" value="1"/>
</dbReference>
<evidence type="ECO:0000259" key="12">
    <source>
        <dbReference type="Pfam" id="PF03313"/>
    </source>
</evidence>
<evidence type="ECO:0000256" key="8">
    <source>
        <dbReference type="ARBA" id="ARBA00023014"/>
    </source>
</evidence>
<dbReference type="PANTHER" id="PTHR30182">
    <property type="entry name" value="L-SERINE DEHYDRATASE"/>
    <property type="match status" value="1"/>
</dbReference>
<dbReference type="InterPro" id="IPR005130">
    <property type="entry name" value="Ser_deHydtase-like_asu"/>
</dbReference>
<evidence type="ECO:0000256" key="9">
    <source>
        <dbReference type="ARBA" id="ARBA00023239"/>
    </source>
</evidence>
<evidence type="ECO:0000313" key="18">
    <source>
        <dbReference type="Proteomes" id="UP000295472"/>
    </source>
</evidence>
<dbReference type="RefSeq" id="WP_089723242.1">
    <property type="nucleotide sequence ID" value="NZ_FMYT01000015.1"/>
</dbReference>
<dbReference type="Proteomes" id="UP000295758">
    <property type="component" value="Unassembled WGS sequence"/>
</dbReference>
<evidence type="ECO:0000256" key="2">
    <source>
        <dbReference type="ARBA" id="ARBA00004742"/>
    </source>
</evidence>
<evidence type="ECO:0000313" key="14">
    <source>
        <dbReference type="EMBL" id="SDC83497.1"/>
    </source>
</evidence>
<dbReference type="InterPro" id="IPR036148">
    <property type="entry name" value="MmgE/PrpD_sf"/>
</dbReference>